<protein>
    <submittedName>
        <fullName evidence="2">Adenylate cyclase</fullName>
        <ecNumber evidence="2">4.6.1.1</ecNumber>
    </submittedName>
</protein>
<dbReference type="PANTHER" id="PTHR39569">
    <property type="entry name" value="INORGANIC TRIPHOSPHATASE"/>
    <property type="match status" value="1"/>
</dbReference>
<dbReference type="InterPro" id="IPR023577">
    <property type="entry name" value="CYTH_domain"/>
</dbReference>
<proteinExistence type="predicted"/>
<dbReference type="AlphaFoldDB" id="A0A161JNU0"/>
<dbReference type="Gene3D" id="2.40.320.10">
    <property type="entry name" value="Hypothetical Protein Pfu-838710-001"/>
    <property type="match status" value="1"/>
</dbReference>
<dbReference type="PANTHER" id="PTHR39569:SF1">
    <property type="entry name" value="INORGANIC TRIPHOSPHATASE"/>
    <property type="match status" value="1"/>
</dbReference>
<accession>A0A161JNU0</accession>
<dbReference type="SUPFAM" id="SSF55154">
    <property type="entry name" value="CYTH-like phosphatases"/>
    <property type="match status" value="1"/>
</dbReference>
<name>A0A161JNU0_9ZZZZ</name>
<dbReference type="EMBL" id="CZQC01000061">
    <property type="protein sequence ID" value="CUS42152.1"/>
    <property type="molecule type" value="Genomic_DNA"/>
</dbReference>
<evidence type="ECO:0000259" key="1">
    <source>
        <dbReference type="PROSITE" id="PS51707"/>
    </source>
</evidence>
<organism evidence="2">
    <name type="scientific">hydrothermal vent metagenome</name>
    <dbReference type="NCBI Taxonomy" id="652676"/>
    <lineage>
        <taxon>unclassified sequences</taxon>
        <taxon>metagenomes</taxon>
        <taxon>ecological metagenomes</taxon>
    </lineage>
</organism>
<gene>
    <name evidence="2" type="ORF">MGWOODY_Tha1434</name>
</gene>
<keyword evidence="2" id="KW-0456">Lyase</keyword>
<dbReference type="Pfam" id="PF01928">
    <property type="entry name" value="CYTH"/>
    <property type="match status" value="1"/>
</dbReference>
<dbReference type="SMART" id="SM01118">
    <property type="entry name" value="CYTH"/>
    <property type="match status" value="1"/>
</dbReference>
<sequence>MTKEIELKVRLSEANLPALTDFLNQVAMPADHSTLKNDYYDTPACALSKAKAALRIRHTEGGAEQTLKTRGQPQAGLQIRGEWNWPLSSPALDVSLFEQAEVQDAWPAGVDAKTLAVVFGTHFERQAWLWTDASSDTTIEVVIDQGLIVAGELEQSLLEVELELKQGNANLLWTLVAQMQSVAPLWISDISKAERGYRLADLAPQWQAKLPVYCDQRMAEALPQWLNAEMNALQRTLEQAIWAEEREAAVAAIQHVQGLRQVLSWSGRTLKRSATKELRTALETLRLAIWELAKNAAQLEDSSWSAECAKWQQNSTLASALLNASRALYELPWPEVEEASSHVGRALLRHWLPDDLARRFEQASAINNWPDLHEAIVQMLVITRYAQAADRKSGWIKTAVATRLVLTGMLECYLFDEEPNADDLNLMASEFRHLITA</sequence>
<reference evidence="2" key="1">
    <citation type="submission" date="2015-10" db="EMBL/GenBank/DDBJ databases">
        <authorList>
            <person name="Gilbert D.G."/>
        </authorList>
    </citation>
    <scope>NUCLEOTIDE SEQUENCE</scope>
</reference>
<feature type="domain" description="CYTH" evidence="1">
    <location>
        <begin position="2"/>
        <end position="203"/>
    </location>
</feature>
<evidence type="ECO:0000313" key="2">
    <source>
        <dbReference type="EMBL" id="CUS42152.1"/>
    </source>
</evidence>
<dbReference type="GO" id="GO:0046872">
    <property type="term" value="F:metal ion binding"/>
    <property type="evidence" value="ECO:0007669"/>
    <property type="project" value="TreeGrafter"/>
</dbReference>
<dbReference type="EC" id="4.6.1.1" evidence="2"/>
<dbReference type="InterPro" id="IPR033469">
    <property type="entry name" value="CYTH-like_dom_sf"/>
</dbReference>
<dbReference type="InterPro" id="IPR039013">
    <property type="entry name" value="YgiF"/>
</dbReference>
<dbReference type="GO" id="GO:0050355">
    <property type="term" value="F:inorganic triphosphate phosphatase activity"/>
    <property type="evidence" value="ECO:0007669"/>
    <property type="project" value="InterPro"/>
</dbReference>
<dbReference type="CDD" id="cd07756">
    <property type="entry name" value="CYTH-like_Pase_CHAD"/>
    <property type="match status" value="1"/>
</dbReference>
<dbReference type="GO" id="GO:0004016">
    <property type="term" value="F:adenylate cyclase activity"/>
    <property type="evidence" value="ECO:0007669"/>
    <property type="project" value="UniProtKB-EC"/>
</dbReference>
<dbReference type="PROSITE" id="PS51707">
    <property type="entry name" value="CYTH"/>
    <property type="match status" value="1"/>
</dbReference>